<feature type="transmembrane region" description="Helical" evidence="1">
    <location>
        <begin position="530"/>
        <end position="547"/>
    </location>
</feature>
<reference evidence="2" key="1">
    <citation type="submission" date="2022-04" db="EMBL/GenBank/DDBJ databases">
        <title>Mucilaginibacter sp. RS28 isolated from freshwater.</title>
        <authorList>
            <person name="Ko S.-R."/>
        </authorList>
    </citation>
    <scope>NUCLEOTIDE SEQUENCE</scope>
    <source>
        <strain evidence="2">RS28</strain>
    </source>
</reference>
<gene>
    <name evidence="2" type="ORF">MUY27_13405</name>
</gene>
<comment type="caution">
    <text evidence="2">The sequence shown here is derived from an EMBL/GenBank/DDBJ whole genome shotgun (WGS) entry which is preliminary data.</text>
</comment>
<name>A0A9X2BDU5_9SPHI</name>
<feature type="transmembrane region" description="Helical" evidence="1">
    <location>
        <begin position="193"/>
        <end position="212"/>
    </location>
</feature>
<feature type="transmembrane region" description="Helical" evidence="1">
    <location>
        <begin position="439"/>
        <end position="461"/>
    </location>
</feature>
<feature type="transmembrane region" description="Helical" evidence="1">
    <location>
        <begin position="12"/>
        <end position="30"/>
    </location>
</feature>
<keyword evidence="1" id="KW-1133">Transmembrane helix</keyword>
<dbReference type="AlphaFoldDB" id="A0A9X2BDU5"/>
<dbReference type="Proteomes" id="UP001139450">
    <property type="component" value="Unassembled WGS sequence"/>
</dbReference>
<feature type="transmembrane region" description="Helical" evidence="1">
    <location>
        <begin position="224"/>
        <end position="246"/>
    </location>
</feature>
<evidence type="ECO:0000313" key="2">
    <source>
        <dbReference type="EMBL" id="MCJ8210708.1"/>
    </source>
</evidence>
<feature type="transmembrane region" description="Helical" evidence="1">
    <location>
        <begin position="95"/>
        <end position="114"/>
    </location>
</feature>
<dbReference type="PANTHER" id="PTHR38454:SF1">
    <property type="entry name" value="INTEGRAL MEMBRANE PROTEIN"/>
    <property type="match status" value="1"/>
</dbReference>
<feature type="transmembrane region" description="Helical" evidence="1">
    <location>
        <begin position="145"/>
        <end position="163"/>
    </location>
</feature>
<organism evidence="2 3">
    <name type="scientific">Mucilaginibacter straminoryzae</name>
    <dbReference type="NCBI Taxonomy" id="2932774"/>
    <lineage>
        <taxon>Bacteria</taxon>
        <taxon>Pseudomonadati</taxon>
        <taxon>Bacteroidota</taxon>
        <taxon>Sphingobacteriia</taxon>
        <taxon>Sphingobacteriales</taxon>
        <taxon>Sphingobacteriaceae</taxon>
        <taxon>Mucilaginibacter</taxon>
    </lineage>
</organism>
<sequence length="825" mass="91939">MNNWLKRNGIHLAITGIFIVICFIYFLPAFQGKVLSQGDVIRAQATQKEIMDVKAKTGTAPLWTNSMFGGMPAYQIWTFFPSNATTWVVKVVKDIFPNPVDTVLIMLLGAYLLFCVLKLNPWLAAAGAIAFTFSTYNIILLDAGHANQAFAIAFFAPIIAGILLTLRGRYWLGGALTAFFLAMEIRANHIQMTYYLMIAILVLVGIELYHAIKAKQTKPFFTSIVYLAAATLLALAVNASMLWTTYEYGKESNRGKSNLTQHTSEPSNGLDKEYAYQWSQGVGECFTFLVPNAYGGGAITPVQENSKVVQTLTQKGASPEQAQGLAQQLGTYWGNKPFTEGPFYFGAGICFLFILGLLIVKSRLKWWLLAVTVLTMFLSFGKNLPFLSDLFFNYFPLYNKFRAVESILAVAGLCVPILALLAVQEVIAGKDEQYLLKKLYIAGGIAGGLTLILLAVPELFLSFKGPEHQNMIAQLTQMLGGDSGTANSIASALIEDRKSLEQHDAIRSLIFIVIAFGLVWALIKHKLNVATASIGFLILALVDMWTVDKRFLSEDHFGEKQELSQQIKPREVDQFILRDTDPDFRVLDLTSDPFTNAFTSYYHKSIGGYHAAKLKRYQELIDNQLTKSVNQDVLDMLNTKYIINSDPKNQQASMQVNQTACGHAWFVKNVKYVDNADQEMQAISSFDPKNEAIVDKRFRKLIDEKQNQVDPTATLTLTSYAPDHMVYQSGATATMVAVFSEIYYDKGWKMLIDGKEQPYFRADYILRAAQIPLGNHKIEFVFHPTSYYTGEGISLAGSILLALALGGVAFREYKKKPEPATPQKK</sequence>
<dbReference type="EMBL" id="JALJEJ010000006">
    <property type="protein sequence ID" value="MCJ8210708.1"/>
    <property type="molecule type" value="Genomic_DNA"/>
</dbReference>
<evidence type="ECO:0000256" key="1">
    <source>
        <dbReference type="SAM" id="Phobius"/>
    </source>
</evidence>
<keyword evidence="3" id="KW-1185">Reference proteome</keyword>
<accession>A0A9X2BDU5</accession>
<dbReference type="PANTHER" id="PTHR38454">
    <property type="entry name" value="INTEGRAL MEMBRANE PROTEIN-RELATED"/>
    <property type="match status" value="1"/>
</dbReference>
<feature type="transmembrane region" description="Helical" evidence="1">
    <location>
        <begin position="505"/>
        <end position="523"/>
    </location>
</feature>
<feature type="transmembrane region" description="Helical" evidence="1">
    <location>
        <begin position="792"/>
        <end position="810"/>
    </location>
</feature>
<dbReference type="InterPro" id="IPR018580">
    <property type="entry name" value="Uncharacterised_YfhO"/>
</dbReference>
<proteinExistence type="predicted"/>
<keyword evidence="1" id="KW-0472">Membrane</keyword>
<feature type="transmembrane region" description="Helical" evidence="1">
    <location>
        <begin position="407"/>
        <end position="427"/>
    </location>
</feature>
<evidence type="ECO:0000313" key="3">
    <source>
        <dbReference type="Proteomes" id="UP001139450"/>
    </source>
</evidence>
<dbReference type="RefSeq" id="WP_245130547.1">
    <property type="nucleotide sequence ID" value="NZ_JALJEJ010000006.1"/>
</dbReference>
<protein>
    <submittedName>
        <fullName evidence="2">YfhO family protein</fullName>
    </submittedName>
</protein>
<feature type="transmembrane region" description="Helical" evidence="1">
    <location>
        <begin position="343"/>
        <end position="360"/>
    </location>
</feature>
<dbReference type="Pfam" id="PF09586">
    <property type="entry name" value="YfhO"/>
    <property type="match status" value="1"/>
</dbReference>
<feature type="transmembrane region" description="Helical" evidence="1">
    <location>
        <begin position="121"/>
        <end position="139"/>
    </location>
</feature>
<keyword evidence="1" id="KW-0812">Transmembrane</keyword>
<feature type="transmembrane region" description="Helical" evidence="1">
    <location>
        <begin position="367"/>
        <end position="387"/>
    </location>
</feature>